<evidence type="ECO:0008006" key="5">
    <source>
        <dbReference type="Google" id="ProtNLM"/>
    </source>
</evidence>
<evidence type="ECO:0000313" key="4">
    <source>
        <dbReference type="Proteomes" id="UP000316614"/>
    </source>
</evidence>
<dbReference type="PROSITE" id="PS51257">
    <property type="entry name" value="PROKAR_LIPOPROTEIN"/>
    <property type="match status" value="1"/>
</dbReference>
<dbReference type="Proteomes" id="UP000316614">
    <property type="component" value="Chromosome"/>
</dbReference>
<dbReference type="KEGG" id="echi:FKX85_10390"/>
<dbReference type="AlphaFoldDB" id="A0A514CI22"/>
<organism evidence="3 4">
    <name type="scientific">Echinicola soli</name>
    <dbReference type="NCBI Taxonomy" id="2591634"/>
    <lineage>
        <taxon>Bacteria</taxon>
        <taxon>Pseudomonadati</taxon>
        <taxon>Bacteroidota</taxon>
        <taxon>Cytophagia</taxon>
        <taxon>Cytophagales</taxon>
        <taxon>Cyclobacteriaceae</taxon>
        <taxon>Echinicola</taxon>
    </lineage>
</organism>
<accession>A0A514CI22</accession>
<name>A0A514CI22_9BACT</name>
<feature type="compositionally biased region" description="Acidic residues" evidence="1">
    <location>
        <begin position="51"/>
        <end position="60"/>
    </location>
</feature>
<feature type="chain" id="PRO_5021862311" description="Cyclic nucleotide-binding domain-containing protein" evidence="2">
    <location>
        <begin position="23"/>
        <end position="123"/>
    </location>
</feature>
<dbReference type="EMBL" id="CP041253">
    <property type="protein sequence ID" value="QDH79420.1"/>
    <property type="molecule type" value="Genomic_DNA"/>
</dbReference>
<sequence length="123" mass="13861">MKLITCMSILTMMILASCGNQSGNEASEDEQLQSEEVMPDIDGVSELQTPSDDEAQRDEIDKEDLPEDVINLLERDSLLSTLQLKKVYKVIEDGETFYDIAFETDEKETMMVLISGEGEVLEY</sequence>
<gene>
    <name evidence="3" type="ORF">FKX85_10390</name>
</gene>
<evidence type="ECO:0000256" key="2">
    <source>
        <dbReference type="SAM" id="SignalP"/>
    </source>
</evidence>
<reference evidence="3 4" key="1">
    <citation type="submission" date="2019-06" db="EMBL/GenBank/DDBJ databases">
        <title>Echinicola alkalisoli sp. nov. isolated from saline soil.</title>
        <authorList>
            <person name="Sun J.-Q."/>
            <person name="Xu L."/>
        </authorList>
    </citation>
    <scope>NUCLEOTIDE SEQUENCE [LARGE SCALE GENOMIC DNA]</scope>
    <source>
        <strain evidence="3 4">LN3S3</strain>
    </source>
</reference>
<feature type="signal peptide" evidence="2">
    <location>
        <begin position="1"/>
        <end position="22"/>
    </location>
</feature>
<feature type="compositionally biased region" description="Acidic residues" evidence="1">
    <location>
        <begin position="26"/>
        <end position="39"/>
    </location>
</feature>
<protein>
    <recommendedName>
        <fullName evidence="5">Cyclic nucleotide-binding domain-containing protein</fullName>
    </recommendedName>
</protein>
<keyword evidence="4" id="KW-1185">Reference proteome</keyword>
<dbReference type="OrthoDB" id="839213at2"/>
<dbReference type="RefSeq" id="WP_141614664.1">
    <property type="nucleotide sequence ID" value="NZ_CP041253.1"/>
</dbReference>
<evidence type="ECO:0000256" key="1">
    <source>
        <dbReference type="SAM" id="MobiDB-lite"/>
    </source>
</evidence>
<evidence type="ECO:0000313" key="3">
    <source>
        <dbReference type="EMBL" id="QDH79420.1"/>
    </source>
</evidence>
<proteinExistence type="predicted"/>
<feature type="region of interest" description="Disordered" evidence="1">
    <location>
        <begin position="20"/>
        <end position="60"/>
    </location>
</feature>
<keyword evidence="2" id="KW-0732">Signal</keyword>